<dbReference type="AlphaFoldDB" id="A0A2H1WVE1"/>
<sequence length="79" mass="8868">MDFPHNYEARQTGGKNHSMPSPALGEARGSVRLLLTKYHSVPTSALRAGAPVFLTQFKIDTLNLILVKRKLRILKLINR</sequence>
<evidence type="ECO:0000313" key="2">
    <source>
        <dbReference type="EMBL" id="SOQ56952.1"/>
    </source>
</evidence>
<accession>A0A2H1WVE1</accession>
<feature type="region of interest" description="Disordered" evidence="1">
    <location>
        <begin position="1"/>
        <end position="24"/>
    </location>
</feature>
<protein>
    <submittedName>
        <fullName evidence="2">SFRICE_034910</fullName>
    </submittedName>
</protein>
<reference evidence="2" key="1">
    <citation type="submission" date="2016-07" db="EMBL/GenBank/DDBJ databases">
        <authorList>
            <person name="Bretaudeau A."/>
        </authorList>
    </citation>
    <scope>NUCLEOTIDE SEQUENCE</scope>
    <source>
        <strain evidence="2">Rice</strain>
        <tissue evidence="2">Whole body</tissue>
    </source>
</reference>
<evidence type="ECO:0000256" key="1">
    <source>
        <dbReference type="SAM" id="MobiDB-lite"/>
    </source>
</evidence>
<organism evidence="2">
    <name type="scientific">Spodoptera frugiperda</name>
    <name type="common">Fall armyworm</name>
    <dbReference type="NCBI Taxonomy" id="7108"/>
    <lineage>
        <taxon>Eukaryota</taxon>
        <taxon>Metazoa</taxon>
        <taxon>Ecdysozoa</taxon>
        <taxon>Arthropoda</taxon>
        <taxon>Hexapoda</taxon>
        <taxon>Insecta</taxon>
        <taxon>Pterygota</taxon>
        <taxon>Neoptera</taxon>
        <taxon>Endopterygota</taxon>
        <taxon>Lepidoptera</taxon>
        <taxon>Glossata</taxon>
        <taxon>Ditrysia</taxon>
        <taxon>Noctuoidea</taxon>
        <taxon>Noctuidae</taxon>
        <taxon>Amphipyrinae</taxon>
        <taxon>Spodoptera</taxon>
    </lineage>
</organism>
<name>A0A2H1WVE1_SPOFR</name>
<dbReference type="EMBL" id="ODYU01011302">
    <property type="protein sequence ID" value="SOQ56952.1"/>
    <property type="molecule type" value="Genomic_DNA"/>
</dbReference>
<gene>
    <name evidence="2" type="ORF">SFRICE_034910</name>
</gene>
<proteinExistence type="predicted"/>